<dbReference type="InterPro" id="IPR046893">
    <property type="entry name" value="MSSS"/>
</dbReference>
<evidence type="ECO:0000256" key="5">
    <source>
        <dbReference type="ARBA" id="ARBA00022801"/>
    </source>
</evidence>
<dbReference type="InterPro" id="IPR045076">
    <property type="entry name" value="MutS"/>
</dbReference>
<dbReference type="PIRSF" id="PIRSF005814">
    <property type="entry name" value="MutS_YshD"/>
    <property type="match status" value="1"/>
</dbReference>
<dbReference type="EMBL" id="AYYN01000035">
    <property type="protein sequence ID" value="KRM76503.1"/>
    <property type="molecule type" value="Genomic_DNA"/>
</dbReference>
<dbReference type="SUPFAM" id="SSF48334">
    <property type="entry name" value="DNA repair protein MutS, domain III"/>
    <property type="match status" value="1"/>
</dbReference>
<feature type="coiled-coil region" evidence="10">
    <location>
        <begin position="517"/>
        <end position="631"/>
    </location>
</feature>
<dbReference type="PANTHER" id="PTHR48466:SF2">
    <property type="entry name" value="OS10G0509000 PROTEIN"/>
    <property type="match status" value="1"/>
</dbReference>
<keyword evidence="6 9" id="KW-0067">ATP-binding</keyword>
<dbReference type="GO" id="GO:0019843">
    <property type="term" value="F:rRNA binding"/>
    <property type="evidence" value="ECO:0007669"/>
    <property type="project" value="UniProtKB-UniRule"/>
</dbReference>
<dbReference type="InterPro" id="IPR000432">
    <property type="entry name" value="DNA_mismatch_repair_MutS_C"/>
</dbReference>
<evidence type="ECO:0000256" key="4">
    <source>
        <dbReference type="ARBA" id="ARBA00022759"/>
    </source>
</evidence>
<dbReference type="InterPro" id="IPR007696">
    <property type="entry name" value="DNA_mismatch_repair_MutS_core"/>
</dbReference>
<dbReference type="EC" id="3.1.-.-" evidence="9"/>
<comment type="subunit">
    <text evidence="9">Homodimer. Binds to stalled ribosomes, contacting rRNA.</text>
</comment>
<dbReference type="GO" id="GO:0072344">
    <property type="term" value="P:rescue of stalled ribosome"/>
    <property type="evidence" value="ECO:0007669"/>
    <property type="project" value="UniProtKB-UniRule"/>
</dbReference>
<dbReference type="EC" id="3.6.4.-" evidence="9"/>
<dbReference type="SMART" id="SM00463">
    <property type="entry name" value="SMR"/>
    <property type="match status" value="1"/>
</dbReference>
<dbReference type="Pfam" id="PF20297">
    <property type="entry name" value="MSSS"/>
    <property type="match status" value="1"/>
</dbReference>
<reference evidence="12 13" key="1">
    <citation type="journal article" date="2015" name="Genome Announc.">
        <title>Expanding the biotechnology potential of lactobacilli through comparative genomics of 213 strains and associated genera.</title>
        <authorList>
            <person name="Sun Z."/>
            <person name="Harris H.M."/>
            <person name="McCann A."/>
            <person name="Guo C."/>
            <person name="Argimon S."/>
            <person name="Zhang W."/>
            <person name="Yang X."/>
            <person name="Jeffery I.B."/>
            <person name="Cooney J.C."/>
            <person name="Kagawa T.F."/>
            <person name="Liu W."/>
            <person name="Song Y."/>
            <person name="Salvetti E."/>
            <person name="Wrobel A."/>
            <person name="Rasinkangas P."/>
            <person name="Parkhill J."/>
            <person name="Rea M.C."/>
            <person name="O'Sullivan O."/>
            <person name="Ritari J."/>
            <person name="Douillard F.P."/>
            <person name="Paul Ross R."/>
            <person name="Yang R."/>
            <person name="Briner A.E."/>
            <person name="Felis G.E."/>
            <person name="de Vos W.M."/>
            <person name="Barrangou R."/>
            <person name="Klaenhammer T.R."/>
            <person name="Caufield P.W."/>
            <person name="Cui Y."/>
            <person name="Zhang H."/>
            <person name="O'Toole P.W."/>
        </authorList>
    </citation>
    <scope>NUCLEOTIDE SEQUENCE [LARGE SCALE GENOMIC DNA]</scope>
    <source>
        <strain evidence="12 13">DSM 20452</strain>
    </source>
</reference>
<dbReference type="CDD" id="cd06503">
    <property type="entry name" value="ATP-synt_Fo_b"/>
    <property type="match status" value="1"/>
</dbReference>
<organism evidence="12 13">
    <name type="scientific">Ligilactobacillus murinus DSM 20452 = NBRC 14221</name>
    <dbReference type="NCBI Taxonomy" id="1423772"/>
    <lineage>
        <taxon>Bacteria</taxon>
        <taxon>Bacillati</taxon>
        <taxon>Bacillota</taxon>
        <taxon>Bacilli</taxon>
        <taxon>Lactobacillales</taxon>
        <taxon>Lactobacillaceae</taxon>
        <taxon>Ligilactobacillus</taxon>
    </lineage>
</organism>
<keyword evidence="4 9" id="KW-0255">Endonuclease</keyword>
<sequence length="788" mass="88286">MEMNRKSLAILEYDKIKHKLFQHATTEMGKRQVKRLSPSTDLDEIQVKLLQTKDGADILRLKGGVPIPQLTLITDHLKRLEIGATLNGKELAEISQVLRSANEVHRFFTALADEKVELNYLYELEEQLETLPQLAKRLQVSLEADGYVTDDASSLLRSLRRQISTTEATIRNRLVALTRGNNAKYLSGANVTIRNDRYVIPVRAEHKGKFGGIVHDQSSSGQTYFIEPREIVELNNRLKQEQVAEKEEILRILRELSEETMPYTAELAHDAKILGEFDFINAKAKYAKELKATQPLLSEQKDIYLRQVWHPLLEMDKAVKNDIILGKDYQAMVITGPNTGGKTITLKTLGLVQMMGQSGLFIPAFENSRIGVFKDIFADIGDEQSIEQSLSTFSSHMTNIVNILERVDQDSLVLFDELGAGTDPQEGAALAIAILDAIGASGAYVLATTHYPELKTYGFERTQTINASMEFNEETLRPTYRLLIGIPGQSNAFNISERLGLSQTIVTAARNLVAKDSQDLNNMIADLVAKRRQAEEEAISLQANLDEAQKLHHDLATAYERFVNEREQMQDQAKQKANEIVEQAKRKADEIISELRALKQNAATQIKENELIDAKANLNALEQKRALKKNKVLKRAKRKQAFKPNDDVMVTSYGQRGVLVQKVGEHVWEVQLGILKMKIDEADLEKINVEPKKVKRAGTVLRSAKTSHVSPQLDLRGKRYEEAMTEVDRYIDAAILAGYPSVTIVHGKGTGALRQGITQYLQSNRAVKSFNFAAPNNGGNGATVVYFR</sequence>
<evidence type="ECO:0000256" key="8">
    <source>
        <dbReference type="ARBA" id="ARBA00023125"/>
    </source>
</evidence>
<name>A0A0R2BBJ7_9LACO</name>
<dbReference type="Gene3D" id="3.30.1370.110">
    <property type="match status" value="1"/>
</dbReference>
<evidence type="ECO:0000256" key="3">
    <source>
        <dbReference type="ARBA" id="ARBA00022741"/>
    </source>
</evidence>
<evidence type="ECO:0000256" key="2">
    <source>
        <dbReference type="ARBA" id="ARBA00022730"/>
    </source>
</evidence>
<keyword evidence="1 9" id="KW-0540">Nuclease</keyword>
<accession>A0A0R2BBJ7</accession>
<dbReference type="InterPro" id="IPR005747">
    <property type="entry name" value="MutS2"/>
</dbReference>
<dbReference type="Pfam" id="PF00488">
    <property type="entry name" value="MutS_V"/>
    <property type="match status" value="1"/>
</dbReference>
<dbReference type="GO" id="GO:0030983">
    <property type="term" value="F:mismatched DNA binding"/>
    <property type="evidence" value="ECO:0007669"/>
    <property type="project" value="InterPro"/>
</dbReference>
<dbReference type="Gene3D" id="1.10.1420.10">
    <property type="match status" value="1"/>
</dbReference>
<dbReference type="PROSITE" id="PS00486">
    <property type="entry name" value="DNA_MISMATCH_REPAIR_2"/>
    <property type="match status" value="1"/>
</dbReference>
<dbReference type="SMART" id="SM00534">
    <property type="entry name" value="MUTSac"/>
    <property type="match status" value="1"/>
</dbReference>
<dbReference type="PANTHER" id="PTHR48466">
    <property type="entry name" value="OS10G0509000 PROTEIN-RELATED"/>
    <property type="match status" value="1"/>
</dbReference>
<dbReference type="SUPFAM" id="SSF160443">
    <property type="entry name" value="SMR domain-like"/>
    <property type="match status" value="1"/>
</dbReference>
<dbReference type="SUPFAM" id="SSF52540">
    <property type="entry name" value="P-loop containing nucleoside triphosphate hydrolases"/>
    <property type="match status" value="1"/>
</dbReference>
<dbReference type="SMART" id="SM00533">
    <property type="entry name" value="MUTSd"/>
    <property type="match status" value="1"/>
</dbReference>
<keyword evidence="10" id="KW-0175">Coiled coil</keyword>
<dbReference type="GO" id="GO:0006298">
    <property type="term" value="P:mismatch repair"/>
    <property type="evidence" value="ECO:0007669"/>
    <property type="project" value="InterPro"/>
</dbReference>
<evidence type="ECO:0000259" key="11">
    <source>
        <dbReference type="PROSITE" id="PS50828"/>
    </source>
</evidence>
<dbReference type="InterPro" id="IPR002625">
    <property type="entry name" value="Smr_dom"/>
</dbReference>
<dbReference type="PATRIC" id="fig|1423772.3.peg.1778"/>
<dbReference type="InterPro" id="IPR036187">
    <property type="entry name" value="DNA_mismatch_repair_MutS_sf"/>
</dbReference>
<protein>
    <recommendedName>
        <fullName evidence="9">Endonuclease MutS2</fullName>
        <ecNumber evidence="9">3.1.-.-</ecNumber>
    </recommendedName>
    <alternativeName>
        <fullName evidence="9">Ribosome-associated protein quality control-upstream factor</fullName>
        <shortName evidence="9">RQC-upstream factor</shortName>
        <shortName evidence="9">RqcU</shortName>
        <ecNumber evidence="9">3.6.4.-</ecNumber>
    </alternativeName>
</protein>
<evidence type="ECO:0000256" key="9">
    <source>
        <dbReference type="HAMAP-Rule" id="MF_00092"/>
    </source>
</evidence>
<evidence type="ECO:0000256" key="6">
    <source>
        <dbReference type="ARBA" id="ARBA00022840"/>
    </source>
</evidence>
<dbReference type="GO" id="GO:0140664">
    <property type="term" value="F:ATP-dependent DNA damage sensor activity"/>
    <property type="evidence" value="ECO:0007669"/>
    <property type="project" value="InterPro"/>
</dbReference>
<comment type="function">
    <text evidence="9">Endonuclease that is involved in the suppression of homologous recombination and thus may have a key role in the control of bacterial genetic diversity.</text>
</comment>
<dbReference type="HAMAP" id="MF_00092">
    <property type="entry name" value="MutS2"/>
    <property type="match status" value="1"/>
</dbReference>
<dbReference type="Proteomes" id="UP000051612">
    <property type="component" value="Unassembled WGS sequence"/>
</dbReference>
<keyword evidence="7 9" id="KW-0694">RNA-binding</keyword>
<comment type="function">
    <text evidence="9">Acts as a ribosome collision sensor, splitting the ribosome into its 2 subunits. Detects stalled/collided 70S ribosomes which it binds and splits by an ATP-hydrolysis driven conformational change. Acts upstream of the ribosome quality control system (RQC), a ribosome-associated complex that mediates the extraction of incompletely synthesized nascent chains from stalled ribosomes and their subsequent degradation. Probably generates substrates for RQC.</text>
</comment>
<evidence type="ECO:0000256" key="1">
    <source>
        <dbReference type="ARBA" id="ARBA00022722"/>
    </source>
</evidence>
<keyword evidence="8 9" id="KW-0238">DNA-binding</keyword>
<dbReference type="NCBIfam" id="TIGR01069">
    <property type="entry name" value="mutS2"/>
    <property type="match status" value="1"/>
</dbReference>
<proteinExistence type="inferred from homology"/>
<evidence type="ECO:0000256" key="10">
    <source>
        <dbReference type="SAM" id="Coils"/>
    </source>
</evidence>
<comment type="caution">
    <text evidence="12">The sequence shown here is derived from an EMBL/GenBank/DDBJ whole genome shotgun (WGS) entry which is preliminary data.</text>
</comment>
<dbReference type="GO" id="GO:0045910">
    <property type="term" value="P:negative regulation of DNA recombination"/>
    <property type="evidence" value="ECO:0007669"/>
    <property type="project" value="InterPro"/>
</dbReference>
<dbReference type="GO" id="GO:0016887">
    <property type="term" value="F:ATP hydrolysis activity"/>
    <property type="evidence" value="ECO:0007669"/>
    <property type="project" value="InterPro"/>
</dbReference>
<feature type="binding site" evidence="9">
    <location>
        <begin position="336"/>
        <end position="343"/>
    </location>
    <ligand>
        <name>ATP</name>
        <dbReference type="ChEBI" id="CHEBI:30616"/>
    </ligand>
</feature>
<dbReference type="GO" id="GO:0005524">
    <property type="term" value="F:ATP binding"/>
    <property type="evidence" value="ECO:0007669"/>
    <property type="project" value="UniProtKB-UniRule"/>
</dbReference>
<keyword evidence="2 9" id="KW-0699">rRNA-binding</keyword>
<gene>
    <name evidence="9" type="primary">mutS2</name>
    <name evidence="9" type="synonym">rqcU</name>
    <name evidence="12" type="ORF">FC48_GL001671</name>
</gene>
<dbReference type="AlphaFoldDB" id="A0A0R2BBJ7"/>
<dbReference type="FunFam" id="3.40.50.300:FF:000830">
    <property type="entry name" value="Endonuclease MutS2"/>
    <property type="match status" value="1"/>
</dbReference>
<dbReference type="GO" id="GO:0004519">
    <property type="term" value="F:endonuclease activity"/>
    <property type="evidence" value="ECO:0007669"/>
    <property type="project" value="UniProtKB-UniRule"/>
</dbReference>
<dbReference type="GO" id="GO:0043023">
    <property type="term" value="F:ribosomal large subunit binding"/>
    <property type="evidence" value="ECO:0007669"/>
    <property type="project" value="UniProtKB-UniRule"/>
</dbReference>
<evidence type="ECO:0000256" key="7">
    <source>
        <dbReference type="ARBA" id="ARBA00022884"/>
    </source>
</evidence>
<keyword evidence="5 9" id="KW-0378">Hydrolase</keyword>
<comment type="similarity">
    <text evidence="9">Belongs to the DNA mismatch repair MutS family. MutS2 subfamily.</text>
</comment>
<dbReference type="PROSITE" id="PS50828">
    <property type="entry name" value="SMR"/>
    <property type="match status" value="1"/>
</dbReference>
<dbReference type="InterPro" id="IPR027417">
    <property type="entry name" value="P-loop_NTPase"/>
</dbReference>
<keyword evidence="3 9" id="KW-0547">Nucleotide-binding</keyword>
<dbReference type="Pfam" id="PF01713">
    <property type="entry name" value="Smr"/>
    <property type="match status" value="1"/>
</dbReference>
<dbReference type="InterPro" id="IPR036063">
    <property type="entry name" value="Smr_dom_sf"/>
</dbReference>
<feature type="domain" description="Smr" evidence="11">
    <location>
        <begin position="713"/>
        <end position="788"/>
    </location>
</feature>
<evidence type="ECO:0000313" key="13">
    <source>
        <dbReference type="Proteomes" id="UP000051612"/>
    </source>
</evidence>
<evidence type="ECO:0000313" key="12">
    <source>
        <dbReference type="EMBL" id="KRM76503.1"/>
    </source>
</evidence>
<dbReference type="Gene3D" id="3.40.50.300">
    <property type="entry name" value="P-loop containing nucleotide triphosphate hydrolases"/>
    <property type="match status" value="1"/>
</dbReference>